<dbReference type="OrthoDB" id="9799749at2"/>
<organism evidence="6 7">
    <name type="scientific">Desulfuribacillus alkaliarsenatis</name>
    <dbReference type="NCBI Taxonomy" id="766136"/>
    <lineage>
        <taxon>Bacteria</taxon>
        <taxon>Bacillati</taxon>
        <taxon>Bacillota</taxon>
        <taxon>Desulfuribacillia</taxon>
        <taxon>Desulfuribacillales</taxon>
        <taxon>Desulfuribacillaceae</taxon>
        <taxon>Desulfuribacillus</taxon>
    </lineage>
</organism>
<dbReference type="GO" id="GO:0005506">
    <property type="term" value="F:iron ion binding"/>
    <property type="evidence" value="ECO:0007669"/>
    <property type="project" value="InterPro"/>
</dbReference>
<dbReference type="Pfam" id="PF21349">
    <property type="entry name" value="RUBY_RBDX"/>
    <property type="match status" value="1"/>
</dbReference>
<dbReference type="InterPro" id="IPR003251">
    <property type="entry name" value="Rr_diiron-bd_dom"/>
</dbReference>
<dbReference type="AlphaFoldDB" id="A0A1E5G321"/>
<evidence type="ECO:0000313" key="6">
    <source>
        <dbReference type="EMBL" id="OEF97475.1"/>
    </source>
</evidence>
<evidence type="ECO:0000256" key="1">
    <source>
        <dbReference type="ARBA" id="ARBA00001965"/>
    </source>
</evidence>
<dbReference type="InterPro" id="IPR048574">
    <property type="entry name" value="RUBY_RBDX"/>
</dbReference>
<reference evidence="6 7" key="1">
    <citation type="submission" date="2016-09" db="EMBL/GenBank/DDBJ databases">
        <title>Draft genome sequence for the type strain of Desulfuribacillus alkaliarsenatis AHT28, an obligately anaerobic, sulfidogenic bacterium isolated from Russian soda lake sediments.</title>
        <authorList>
            <person name="Abin C.A."/>
            <person name="Hollibaugh J.T."/>
        </authorList>
    </citation>
    <scope>NUCLEOTIDE SEQUENCE [LARGE SCALE GENOMIC DNA]</scope>
    <source>
        <strain evidence="6 7">AHT28</strain>
    </source>
</reference>
<keyword evidence="2" id="KW-0813">Transport</keyword>
<evidence type="ECO:0000313" key="7">
    <source>
        <dbReference type="Proteomes" id="UP000094296"/>
    </source>
</evidence>
<dbReference type="InterPro" id="IPR024934">
    <property type="entry name" value="Rubredoxin-like_dom"/>
</dbReference>
<evidence type="ECO:0000256" key="3">
    <source>
        <dbReference type="ARBA" id="ARBA00022982"/>
    </source>
</evidence>
<dbReference type="PANTHER" id="PTHR33746:SF4">
    <property type="entry name" value="RUBRERYTHRIN"/>
    <property type="match status" value="1"/>
</dbReference>
<dbReference type="InterPro" id="IPR009078">
    <property type="entry name" value="Ferritin-like_SF"/>
</dbReference>
<dbReference type="InterPro" id="IPR009040">
    <property type="entry name" value="Ferritin-like_diiron"/>
</dbReference>
<dbReference type="InterPro" id="IPR052753">
    <property type="entry name" value="Rbr2/Nigerythrin"/>
</dbReference>
<accession>A0A1E5G321</accession>
<keyword evidence="7" id="KW-1185">Reference proteome</keyword>
<evidence type="ECO:0000259" key="4">
    <source>
        <dbReference type="PROSITE" id="PS50903"/>
    </source>
</evidence>
<proteinExistence type="predicted"/>
<name>A0A1E5G321_9FIRM</name>
<dbReference type="RefSeq" id="WP_069642873.1">
    <property type="nucleotide sequence ID" value="NZ_MIJE01000011.1"/>
</dbReference>
<keyword evidence="3" id="KW-0249">Electron transport</keyword>
<protein>
    <submittedName>
        <fullName evidence="6">Rubrerythrin</fullName>
    </submittedName>
</protein>
<comment type="cofactor">
    <cofactor evidence="1">
        <name>Fe(3+)</name>
        <dbReference type="ChEBI" id="CHEBI:29034"/>
    </cofactor>
</comment>
<feature type="domain" description="Ferritin-like diiron" evidence="5">
    <location>
        <begin position="1"/>
        <end position="127"/>
    </location>
</feature>
<dbReference type="CDD" id="cd01041">
    <property type="entry name" value="Rubrerythrin"/>
    <property type="match status" value="1"/>
</dbReference>
<dbReference type="GO" id="GO:0016491">
    <property type="term" value="F:oxidoreductase activity"/>
    <property type="evidence" value="ECO:0007669"/>
    <property type="project" value="InterPro"/>
</dbReference>
<dbReference type="Gene3D" id="2.20.28.10">
    <property type="match status" value="1"/>
</dbReference>
<comment type="caution">
    <text evidence="6">The sequence shown here is derived from an EMBL/GenBank/DDBJ whole genome shotgun (WGS) entry which is preliminary data.</text>
</comment>
<dbReference type="PANTHER" id="PTHR33746">
    <property type="entry name" value="RUBRERYTHRIN"/>
    <property type="match status" value="1"/>
</dbReference>
<dbReference type="PROSITE" id="PS50903">
    <property type="entry name" value="RUBREDOXIN_LIKE"/>
    <property type="match status" value="1"/>
</dbReference>
<evidence type="ECO:0000259" key="5">
    <source>
        <dbReference type="PROSITE" id="PS50905"/>
    </source>
</evidence>
<dbReference type="Pfam" id="PF02915">
    <property type="entry name" value="Rubrerythrin"/>
    <property type="match status" value="1"/>
</dbReference>
<gene>
    <name evidence="6" type="ORF">BHF68_04515</name>
</gene>
<dbReference type="EMBL" id="MIJE01000011">
    <property type="protein sequence ID" value="OEF97475.1"/>
    <property type="molecule type" value="Genomic_DNA"/>
</dbReference>
<dbReference type="Proteomes" id="UP000094296">
    <property type="component" value="Unassembled WGS sequence"/>
</dbReference>
<feature type="domain" description="Rubredoxin-like" evidence="4">
    <location>
        <begin position="129"/>
        <end position="162"/>
    </location>
</feature>
<dbReference type="SUPFAM" id="SSF57802">
    <property type="entry name" value="Rubredoxin-like"/>
    <property type="match status" value="1"/>
</dbReference>
<evidence type="ECO:0000256" key="2">
    <source>
        <dbReference type="ARBA" id="ARBA00022448"/>
    </source>
</evidence>
<dbReference type="InterPro" id="IPR012347">
    <property type="entry name" value="Ferritin-like"/>
</dbReference>
<dbReference type="STRING" id="766136.BHF68_04515"/>
<dbReference type="Gene3D" id="1.20.1260.10">
    <property type="match status" value="1"/>
</dbReference>
<dbReference type="SUPFAM" id="SSF47240">
    <property type="entry name" value="Ferritin-like"/>
    <property type="match status" value="1"/>
</dbReference>
<sequence length="162" mass="18209">MNTDKHLKEAFAGESQANRKYLAFAKKAEQEGYIGVAKLFRAAAEAETVHAHNHLKALGGIKSTAENLKEGFDGEMYEFDTMYPPMLDDAKNEGRKDAERSFLFAMESEKVHADLYKDALENLDSKEDVDYYLCPICGYIEKNSTPDSCPICKAKSSVFVKY</sequence>
<dbReference type="PROSITE" id="PS50905">
    <property type="entry name" value="FERRITIN_LIKE"/>
    <property type="match status" value="1"/>
</dbReference>